<dbReference type="KEGG" id="rsu:NHU_02805"/>
<dbReference type="eggNOG" id="COG0204">
    <property type="taxonomic scope" value="Bacteria"/>
</dbReference>
<dbReference type="AlphaFoldDB" id="A0A0D6B4B9"/>
<comment type="pathway">
    <text evidence="1">Lipid metabolism.</text>
</comment>
<accession>A0A0D6B4B9</accession>
<name>A0A0D6B4B9_RHOSU</name>
<sequence>MRSPLQYLRSLFFVGQMYLAMPVVGLLYLPLALASPRGATLAARHYCLWVRWTARWMVGLKSEVRGTPPEGEVLIAAKHQSFFDIILLVGSLPRPRFIMKKSLTRAPVLGWYALRIGCIPVDRGKRGQAIATMRRQVAEGRQMPGQLIIYPQGTRVAPGVSRPYKIGAGVLYQQLGQPCVPAATNVGLFWPRTGIYRKPGLAVLEYLPPIAPAQPIDVFMAQLEETVETASDRLMAEAGFTTGA</sequence>
<feature type="domain" description="Phospholipid/glycerol acyltransferase" evidence="4">
    <location>
        <begin position="73"/>
        <end position="187"/>
    </location>
</feature>
<dbReference type="CDD" id="cd07989">
    <property type="entry name" value="LPLAT_AGPAT-like"/>
    <property type="match status" value="1"/>
</dbReference>
<dbReference type="Pfam" id="PF01553">
    <property type="entry name" value="Acyltransferase"/>
    <property type="match status" value="1"/>
</dbReference>
<dbReference type="PATRIC" id="fig|35806.4.peg.2882"/>
<evidence type="ECO:0000313" key="6">
    <source>
        <dbReference type="Proteomes" id="UP000064912"/>
    </source>
</evidence>
<evidence type="ECO:0000313" key="5">
    <source>
        <dbReference type="EMBL" id="BAQ69952.1"/>
    </source>
</evidence>
<dbReference type="PANTHER" id="PTHR10434">
    <property type="entry name" value="1-ACYL-SN-GLYCEROL-3-PHOSPHATE ACYLTRANSFERASE"/>
    <property type="match status" value="1"/>
</dbReference>
<gene>
    <name evidence="5" type="ORF">NHU_02805</name>
</gene>
<proteinExistence type="predicted"/>
<dbReference type="GO" id="GO:0003841">
    <property type="term" value="F:1-acylglycerol-3-phosphate O-acyltransferase activity"/>
    <property type="evidence" value="ECO:0007669"/>
    <property type="project" value="TreeGrafter"/>
</dbReference>
<dbReference type="InterPro" id="IPR002123">
    <property type="entry name" value="Plipid/glycerol_acylTrfase"/>
</dbReference>
<dbReference type="EMBL" id="AP014800">
    <property type="protein sequence ID" value="BAQ69952.1"/>
    <property type="molecule type" value="Genomic_DNA"/>
</dbReference>
<reference evidence="5 6" key="1">
    <citation type="submission" date="2015-02" db="EMBL/GenBank/DDBJ databases">
        <title>Genome sequene of Rhodovulum sulfidophilum DSM 2351.</title>
        <authorList>
            <person name="Nagao N."/>
        </authorList>
    </citation>
    <scope>NUCLEOTIDE SEQUENCE [LARGE SCALE GENOMIC DNA]</scope>
    <source>
        <strain evidence="5 6">DSM 2351</strain>
    </source>
</reference>
<dbReference type="SUPFAM" id="SSF69593">
    <property type="entry name" value="Glycerol-3-phosphate (1)-acyltransferase"/>
    <property type="match status" value="1"/>
</dbReference>
<dbReference type="SMART" id="SM00563">
    <property type="entry name" value="PlsC"/>
    <property type="match status" value="1"/>
</dbReference>
<keyword evidence="3 5" id="KW-0012">Acyltransferase</keyword>
<keyword evidence="2 5" id="KW-0808">Transferase</keyword>
<dbReference type="PANTHER" id="PTHR10434:SF11">
    <property type="entry name" value="1-ACYL-SN-GLYCEROL-3-PHOSPHATE ACYLTRANSFERASE"/>
    <property type="match status" value="1"/>
</dbReference>
<evidence type="ECO:0000256" key="1">
    <source>
        <dbReference type="ARBA" id="ARBA00005189"/>
    </source>
</evidence>
<evidence type="ECO:0000256" key="3">
    <source>
        <dbReference type="ARBA" id="ARBA00023315"/>
    </source>
</evidence>
<evidence type="ECO:0000256" key="2">
    <source>
        <dbReference type="ARBA" id="ARBA00022679"/>
    </source>
</evidence>
<protein>
    <submittedName>
        <fullName evidence="5">Phospholipid/glycerol acyltransferase</fullName>
    </submittedName>
</protein>
<dbReference type="GO" id="GO:0006654">
    <property type="term" value="P:phosphatidic acid biosynthetic process"/>
    <property type="evidence" value="ECO:0007669"/>
    <property type="project" value="TreeGrafter"/>
</dbReference>
<organism evidence="5 6">
    <name type="scientific">Rhodovulum sulfidophilum</name>
    <name type="common">Rhodobacter sulfidophilus</name>
    <dbReference type="NCBI Taxonomy" id="35806"/>
    <lineage>
        <taxon>Bacteria</taxon>
        <taxon>Pseudomonadati</taxon>
        <taxon>Pseudomonadota</taxon>
        <taxon>Alphaproteobacteria</taxon>
        <taxon>Rhodobacterales</taxon>
        <taxon>Paracoccaceae</taxon>
        <taxon>Rhodovulum</taxon>
    </lineage>
</organism>
<evidence type="ECO:0000259" key="4">
    <source>
        <dbReference type="SMART" id="SM00563"/>
    </source>
</evidence>
<dbReference type="Proteomes" id="UP000064912">
    <property type="component" value="Chromosome"/>
</dbReference>